<accession>A0A0U1MUQ1</accession>
<dbReference type="EMBL" id="CVOQ01000040">
    <property type="protein sequence ID" value="CRI20697.1"/>
    <property type="molecule type" value="Genomic_DNA"/>
</dbReference>
<dbReference type="RefSeq" id="WP_000021682.1">
    <property type="nucleotide sequence ID" value="NZ_CP083259.1"/>
</dbReference>
<dbReference type="Proteomes" id="UP000433366">
    <property type="component" value="Unassembled WGS sequence"/>
</dbReference>
<dbReference type="EMBL" id="WPVZ01000332">
    <property type="protein sequence ID" value="MVL44878.1"/>
    <property type="molecule type" value="Genomic_DNA"/>
</dbReference>
<protein>
    <recommendedName>
        <fullName evidence="7">Phage protein</fullName>
    </recommendedName>
</protein>
<dbReference type="Proteomes" id="UP000434412">
    <property type="component" value="Unassembled WGS sequence"/>
</dbReference>
<reference evidence="5 6" key="2">
    <citation type="submission" date="2019-11" db="EMBL/GenBank/DDBJ databases">
        <title>Implementation of targeted gown and glove precautions to prevent Staphylococcus aureus acquisition in community-based nursing homes.</title>
        <authorList>
            <person name="Stine O.C."/>
        </authorList>
    </citation>
    <scope>NUCLEOTIDE SEQUENCE [LARGE SCALE GENOMIC DNA]</scope>
    <source>
        <strain evidence="3 6">S_2023.LVRQ.AN</strain>
        <strain evidence="2 5">S_4031.LGMP.AI</strain>
    </source>
</reference>
<dbReference type="Proteomes" id="UP000039437">
    <property type="component" value="Unassembled WGS sequence"/>
</dbReference>
<evidence type="ECO:0000313" key="3">
    <source>
        <dbReference type="EMBL" id="MVL44878.1"/>
    </source>
</evidence>
<evidence type="ECO:0000313" key="6">
    <source>
        <dbReference type="Proteomes" id="UP000434412"/>
    </source>
</evidence>
<organism evidence="1 4">
    <name type="scientific">Staphylococcus aureus</name>
    <dbReference type="NCBI Taxonomy" id="1280"/>
    <lineage>
        <taxon>Bacteria</taxon>
        <taxon>Bacillati</taxon>
        <taxon>Bacillota</taxon>
        <taxon>Bacilli</taxon>
        <taxon>Bacillales</taxon>
        <taxon>Staphylococcaceae</taxon>
        <taxon>Staphylococcus</taxon>
    </lineage>
</organism>
<dbReference type="PATRIC" id="fig|1280.3385.peg.2324"/>
<gene>
    <name evidence="1" type="ORF">BN1321_450016</name>
    <name evidence="2" type="ORF">GO793_11010</name>
    <name evidence="3" type="ORF">GO941_05160</name>
</gene>
<evidence type="ECO:0008006" key="7">
    <source>
        <dbReference type="Google" id="ProtNLM"/>
    </source>
</evidence>
<proteinExistence type="predicted"/>
<reference evidence="1 4" key="1">
    <citation type="submission" date="2015-04" db="EMBL/GenBank/DDBJ databases">
        <authorList>
            <person name="Syromyatnikov M.Y."/>
            <person name="Popov V.N."/>
        </authorList>
    </citation>
    <scope>NUCLEOTIDE SEQUENCE [LARGE SCALE GENOMIC DNA]</scope>
    <source>
        <strain evidence="1 4">AH1</strain>
    </source>
</reference>
<sequence>MSIFKTKLKTFESSITGTKTSYNVNTAFWLYLEEDFGIKQGDLSNLYETENNLTTAKVVVCILKANKFETTLEEVLENTNEIELAQFIIDFQTALYDVDDNQTKDAKNKSEGKSDQ</sequence>
<evidence type="ECO:0000313" key="4">
    <source>
        <dbReference type="Proteomes" id="UP000039437"/>
    </source>
</evidence>
<evidence type="ECO:0000313" key="1">
    <source>
        <dbReference type="EMBL" id="CRI20697.1"/>
    </source>
</evidence>
<dbReference type="AlphaFoldDB" id="A0A0U1MUQ1"/>
<evidence type="ECO:0000313" key="5">
    <source>
        <dbReference type="Proteomes" id="UP000433366"/>
    </source>
</evidence>
<evidence type="ECO:0000313" key="2">
    <source>
        <dbReference type="EMBL" id="MVI56379.1"/>
    </source>
</evidence>
<name>A0A0U1MUQ1_STAAU</name>
<dbReference type="EMBL" id="WPRH01000593">
    <property type="protein sequence ID" value="MVI56379.1"/>
    <property type="molecule type" value="Genomic_DNA"/>
</dbReference>